<dbReference type="InterPro" id="IPR027417">
    <property type="entry name" value="P-loop_NTPase"/>
</dbReference>
<dbReference type="GO" id="GO:0016459">
    <property type="term" value="C:myosin complex"/>
    <property type="evidence" value="ECO:0007669"/>
    <property type="project" value="UniProtKB-KW"/>
</dbReference>
<comment type="similarity">
    <text evidence="1">Belongs to the TRAFAC class myosin-kinesin ATPase superfamily. Myosin family.</text>
</comment>
<dbReference type="GO" id="GO:0005524">
    <property type="term" value="F:ATP binding"/>
    <property type="evidence" value="ECO:0007669"/>
    <property type="project" value="InterPro"/>
</dbReference>
<reference evidence="4" key="1">
    <citation type="submission" date="2021-01" db="EMBL/GenBank/DDBJ databases">
        <authorList>
            <person name="Corre E."/>
            <person name="Pelletier E."/>
            <person name="Niang G."/>
            <person name="Scheremetjew M."/>
            <person name="Finn R."/>
            <person name="Kale V."/>
            <person name="Holt S."/>
            <person name="Cochrane G."/>
            <person name="Meng A."/>
            <person name="Brown T."/>
            <person name="Cohen L."/>
        </authorList>
    </citation>
    <scope>NUCLEOTIDE SEQUENCE</scope>
    <source>
        <strain evidence="4">GSBS06</strain>
    </source>
</reference>
<evidence type="ECO:0000256" key="1">
    <source>
        <dbReference type="PROSITE-ProRule" id="PRU00782"/>
    </source>
</evidence>
<feature type="compositionally biased region" description="Acidic residues" evidence="2">
    <location>
        <begin position="913"/>
        <end position="924"/>
    </location>
</feature>
<dbReference type="AlphaFoldDB" id="A0A7S3V121"/>
<dbReference type="InterPro" id="IPR001609">
    <property type="entry name" value="Myosin_head_motor_dom-like"/>
</dbReference>
<evidence type="ECO:0000313" key="4">
    <source>
        <dbReference type="EMBL" id="CAE0444410.1"/>
    </source>
</evidence>
<name>A0A7S3V121_9STRA</name>
<dbReference type="EMBL" id="HBIN01018962">
    <property type="protein sequence ID" value="CAE0444410.1"/>
    <property type="molecule type" value="Transcribed_RNA"/>
</dbReference>
<dbReference type="GO" id="GO:0003774">
    <property type="term" value="F:cytoskeletal motor activity"/>
    <property type="evidence" value="ECO:0007669"/>
    <property type="project" value="InterPro"/>
</dbReference>
<keyword evidence="1" id="KW-0009">Actin-binding</keyword>
<dbReference type="Gene3D" id="1.20.5.4820">
    <property type="match status" value="1"/>
</dbReference>
<comment type="caution">
    <text evidence="1">Lacks conserved residue(s) required for the propagation of feature annotation.</text>
</comment>
<keyword evidence="1" id="KW-0505">Motor protein</keyword>
<feature type="region of interest" description="Disordered" evidence="2">
    <location>
        <begin position="308"/>
        <end position="348"/>
    </location>
</feature>
<organism evidence="4">
    <name type="scientific">Aplanochytrium stocchinoi</name>
    <dbReference type="NCBI Taxonomy" id="215587"/>
    <lineage>
        <taxon>Eukaryota</taxon>
        <taxon>Sar</taxon>
        <taxon>Stramenopiles</taxon>
        <taxon>Bigyra</taxon>
        <taxon>Labyrinthulomycetes</taxon>
        <taxon>Thraustochytrida</taxon>
        <taxon>Thraustochytriidae</taxon>
        <taxon>Aplanochytrium</taxon>
    </lineage>
</organism>
<feature type="region of interest" description="Disordered" evidence="2">
    <location>
        <begin position="423"/>
        <end position="453"/>
    </location>
</feature>
<feature type="compositionally biased region" description="Basic and acidic residues" evidence="2">
    <location>
        <begin position="439"/>
        <end position="453"/>
    </location>
</feature>
<dbReference type="PROSITE" id="PS51456">
    <property type="entry name" value="MYOSIN_MOTOR"/>
    <property type="match status" value="1"/>
</dbReference>
<dbReference type="GO" id="GO:0003779">
    <property type="term" value="F:actin binding"/>
    <property type="evidence" value="ECO:0007669"/>
    <property type="project" value="UniProtKB-KW"/>
</dbReference>
<sequence length="1122" mass="134210">MTRCSSDNWFNRKYVTMQLRHMAVPQTAEVLQNGFPTRLPYSSLFEIYQNIMPPDAIQKWKTTGGGKESTFVKALFWAFELDRKTFKMGITRVFFRAGELAKVNEILESANTWKSETNPQKKKVVHRFKFFFIRMLWRRAYAKVYAYNQFMHILENIRDKNNAKNHAKEVAAKEKKQRLEKARREAEEAERLKREAEELEKARIEEQKRIEKQLEEERIRREKQRIEEGKRRALKEERERLVREKERLRQEEEQRRLEEEEARKLKEEEIRLQKEAERAEKERIKEMQLQEKKREQERIRQEKQRIAEEKQEKLREQQERLKAEAERIRMEEETRRLEEEEEMKIKEEETRLKLEEARLKEEQEMVARKREAEKAKLARQLEDERMKREREIKQRDYEQRQRLENEERQRLQKEQRLLAEAERLEHNRAKERRKIQKQMAKEQKRIQKEKKKYELQMMKMRAEEEKGRLKEEEAMRVEAARMEKERMEEIKRAMEFHEKEKRVLAALKEQREVRLAQQAYRAKIAEEGRKRAEEIMKAQEDDEKIEREILLQDRLLALEKEQRERDAFERRLRDQEEQQRELEAARIQQEKRAAEQRIKNAMEEVNRRLEHVEAQQKEREELEKQKKIEEALNEVSKGLLQVHDVSPEQLKEDQARIKQLYDEVEAMANKEAEEKYRSRGSSLSSTEFQTEAREIMKKLQSTYAGMESQARAEEQMQKAEYTIINQGYDVYMKTIEAAKSWWEPLVDRILGSETWNSIVETNEKIIRTFVAMNKLLLRQARTQEWFVRAENRVNHIRDAFMQEMAEVEKQRGPITKNNDSNVRNTLKRHMTIGGGGDGVRRLNSVMVLKKRDADRPAETALEHINKVKALIESGELPPSTMSDLQAMMENVSGKNKNRMSIKRRYKENKFENDEQDLNNEDESDPYPKVRPSDDKTISWCQIPLNYKAGHFYFATNPGFSQSGQNIAINFLCAWEHGNPKMSDKFFSYWNSLPSIAKVAQIYEALIQSSTEEEADFIPQFPGWIEKNYSKYASGQDKNKRTSQLRLLPLNVLNTCIDERIIKRNPNLVGLWLQDVFSLDVFKSNTRNIKAQKVLVNIVKVIEEAFDLDLNGGTNLLTRTPPM</sequence>
<evidence type="ECO:0000256" key="2">
    <source>
        <dbReference type="SAM" id="MobiDB-lite"/>
    </source>
</evidence>
<protein>
    <recommendedName>
        <fullName evidence="3">Myosin motor domain-containing protein</fullName>
    </recommendedName>
</protein>
<feature type="domain" description="Myosin motor" evidence="3">
    <location>
        <begin position="1"/>
        <end position="108"/>
    </location>
</feature>
<evidence type="ECO:0000259" key="3">
    <source>
        <dbReference type="PROSITE" id="PS51456"/>
    </source>
</evidence>
<keyword evidence="1" id="KW-0518">Myosin</keyword>
<feature type="region of interest" description="Disordered" evidence="2">
    <location>
        <begin position="367"/>
        <end position="410"/>
    </location>
</feature>
<proteinExistence type="inferred from homology"/>
<dbReference type="SUPFAM" id="SSF52540">
    <property type="entry name" value="P-loop containing nucleoside triphosphate hydrolases"/>
    <property type="match status" value="1"/>
</dbReference>
<gene>
    <name evidence="4" type="ORF">ASTO00021_LOCUS14462</name>
</gene>
<accession>A0A7S3V121</accession>
<feature type="region of interest" description="Disordered" evidence="2">
    <location>
        <begin position="906"/>
        <end position="932"/>
    </location>
</feature>